<feature type="transmembrane region" description="Helical" evidence="6">
    <location>
        <begin position="316"/>
        <end position="338"/>
    </location>
</feature>
<feature type="transmembrane region" description="Helical" evidence="6">
    <location>
        <begin position="91"/>
        <end position="107"/>
    </location>
</feature>
<feature type="transmembrane region" description="Helical" evidence="6">
    <location>
        <begin position="266"/>
        <end position="286"/>
    </location>
</feature>
<dbReference type="GO" id="GO:0022857">
    <property type="term" value="F:transmembrane transporter activity"/>
    <property type="evidence" value="ECO:0007669"/>
    <property type="project" value="InterPro"/>
</dbReference>
<organism evidence="7">
    <name type="scientific">marine sediment metagenome</name>
    <dbReference type="NCBI Taxonomy" id="412755"/>
    <lineage>
        <taxon>unclassified sequences</taxon>
        <taxon>metagenomes</taxon>
        <taxon>ecological metagenomes</taxon>
    </lineage>
</organism>
<feature type="transmembrane region" description="Helical" evidence="6">
    <location>
        <begin position="56"/>
        <end position="79"/>
    </location>
</feature>
<accession>A0A0F9IIQ1</accession>
<dbReference type="CDD" id="cd06580">
    <property type="entry name" value="TM_PBP1_transp_TpRbsC_like"/>
    <property type="match status" value="1"/>
</dbReference>
<evidence type="ECO:0000313" key="7">
    <source>
        <dbReference type="EMBL" id="KKM27476.1"/>
    </source>
</evidence>
<comment type="caution">
    <text evidence="7">The sequence shown here is derived from an EMBL/GenBank/DDBJ whole genome shotgun (WGS) entry which is preliminary data.</text>
</comment>
<evidence type="ECO:0000256" key="3">
    <source>
        <dbReference type="ARBA" id="ARBA00022692"/>
    </source>
</evidence>
<evidence type="ECO:0000256" key="5">
    <source>
        <dbReference type="ARBA" id="ARBA00023136"/>
    </source>
</evidence>
<keyword evidence="3 6" id="KW-0812">Transmembrane</keyword>
<dbReference type="EMBL" id="LAZR01012315">
    <property type="protein sequence ID" value="KKM27476.1"/>
    <property type="molecule type" value="Genomic_DNA"/>
</dbReference>
<dbReference type="AlphaFoldDB" id="A0A0F9IIQ1"/>
<evidence type="ECO:0000256" key="1">
    <source>
        <dbReference type="ARBA" id="ARBA00004651"/>
    </source>
</evidence>
<evidence type="ECO:0000256" key="4">
    <source>
        <dbReference type="ARBA" id="ARBA00022989"/>
    </source>
</evidence>
<dbReference type="GO" id="GO:0005886">
    <property type="term" value="C:plasma membrane"/>
    <property type="evidence" value="ECO:0007669"/>
    <property type="project" value="UniProtKB-SubCell"/>
</dbReference>
<dbReference type="PANTHER" id="PTHR47089:SF1">
    <property type="entry name" value="GUANOSINE ABC TRANSPORTER PERMEASE PROTEIN NUPP"/>
    <property type="match status" value="1"/>
</dbReference>
<comment type="subcellular location">
    <subcellularLocation>
        <location evidence="1">Cell membrane</location>
        <topology evidence="1">Multi-pass membrane protein</topology>
    </subcellularLocation>
</comment>
<gene>
    <name evidence="7" type="ORF">LCGC14_1574350</name>
</gene>
<sequence length="344" mass="37756">MPQRDDTYPKILNVVVRYLLMILLAFLLFGLIVLIFGENPIQSYKEIFTFTLGSTYGFSEVIVTMIPILITALAVALPWRVGLINIGGEGQLYIGAAFATWGALTFQNSPAWILLPLMMLLGMTGGALWAFIPGYLRAIGLLNETIVTLLLNPVGAMLVGFLIFGFWHSPVDNVKTANFVPAALLPTFFGTRIHFGLVIALVLLALFWFVMKYTRWGLEMRAIGGNPQAARRNGIPLKGYLIIVMSIGGAIAGLAGMVLISGFYRVLSLNFSLNVGYMGFLISWLARGQPIGILLMSFVVAIIITAGNLMQLTRNLPYAVINILLAFTLFVVLARPAFFKRKKA</sequence>
<feature type="transmembrane region" description="Helical" evidence="6">
    <location>
        <begin position="293"/>
        <end position="310"/>
    </location>
</feature>
<feature type="transmembrane region" description="Helical" evidence="6">
    <location>
        <begin position="240"/>
        <end position="260"/>
    </location>
</feature>
<evidence type="ECO:0008006" key="8">
    <source>
        <dbReference type="Google" id="ProtNLM"/>
    </source>
</evidence>
<name>A0A0F9IIQ1_9ZZZZ</name>
<feature type="transmembrane region" description="Helical" evidence="6">
    <location>
        <begin position="148"/>
        <end position="169"/>
    </location>
</feature>
<feature type="transmembrane region" description="Helical" evidence="6">
    <location>
        <begin position="113"/>
        <end position="136"/>
    </location>
</feature>
<protein>
    <recommendedName>
        <fullName evidence="8">ABC transporter permease</fullName>
    </recommendedName>
</protein>
<dbReference type="InterPro" id="IPR001851">
    <property type="entry name" value="ABC_transp_permease"/>
</dbReference>
<dbReference type="PANTHER" id="PTHR47089">
    <property type="entry name" value="ABC TRANSPORTER, PERMEASE PROTEIN"/>
    <property type="match status" value="1"/>
</dbReference>
<keyword evidence="2" id="KW-1003">Cell membrane</keyword>
<reference evidence="7" key="1">
    <citation type="journal article" date="2015" name="Nature">
        <title>Complex archaea that bridge the gap between prokaryotes and eukaryotes.</title>
        <authorList>
            <person name="Spang A."/>
            <person name="Saw J.H."/>
            <person name="Jorgensen S.L."/>
            <person name="Zaremba-Niedzwiedzka K."/>
            <person name="Martijn J."/>
            <person name="Lind A.E."/>
            <person name="van Eijk R."/>
            <person name="Schleper C."/>
            <person name="Guy L."/>
            <person name="Ettema T.J."/>
        </authorList>
    </citation>
    <scope>NUCLEOTIDE SEQUENCE</scope>
</reference>
<proteinExistence type="predicted"/>
<dbReference type="Pfam" id="PF02653">
    <property type="entry name" value="BPD_transp_2"/>
    <property type="match status" value="1"/>
</dbReference>
<keyword evidence="5 6" id="KW-0472">Membrane</keyword>
<evidence type="ECO:0000256" key="2">
    <source>
        <dbReference type="ARBA" id="ARBA00022475"/>
    </source>
</evidence>
<keyword evidence="4 6" id="KW-1133">Transmembrane helix</keyword>
<feature type="transmembrane region" description="Helical" evidence="6">
    <location>
        <begin position="12"/>
        <end position="36"/>
    </location>
</feature>
<evidence type="ECO:0000256" key="6">
    <source>
        <dbReference type="SAM" id="Phobius"/>
    </source>
</evidence>
<feature type="transmembrane region" description="Helical" evidence="6">
    <location>
        <begin position="189"/>
        <end position="211"/>
    </location>
</feature>